<evidence type="ECO:0008006" key="4">
    <source>
        <dbReference type="Google" id="ProtNLM"/>
    </source>
</evidence>
<organism evidence="2 3">
    <name type="scientific">Streptosporangium oxazolinicum</name>
    <dbReference type="NCBI Taxonomy" id="909287"/>
    <lineage>
        <taxon>Bacteria</taxon>
        <taxon>Bacillati</taxon>
        <taxon>Actinomycetota</taxon>
        <taxon>Actinomycetes</taxon>
        <taxon>Streptosporangiales</taxon>
        <taxon>Streptosporangiaceae</taxon>
        <taxon>Streptosporangium</taxon>
    </lineage>
</organism>
<accession>A0ABP8BKI1</accession>
<protein>
    <recommendedName>
        <fullName evidence="4">Replication protein</fullName>
    </recommendedName>
</protein>
<feature type="compositionally biased region" description="Basic and acidic residues" evidence="1">
    <location>
        <begin position="195"/>
        <end position="204"/>
    </location>
</feature>
<evidence type="ECO:0000256" key="1">
    <source>
        <dbReference type="SAM" id="MobiDB-lite"/>
    </source>
</evidence>
<proteinExistence type="predicted"/>
<sequence length="414" mass="46038">MDRLPAVPRTTWFRLVALAWWRGTLADRCAHRMARHLTHHATKSGHLTNLPKVIGLYASQHRVGRRTAWKDLGRLVGLGMLRKTLGAAPGQSAQYVLCWDLARLPEDFPKSLGRAVEMVTDSPKALAERRPTLAGIHRALADCVTVRYGSASCSTPIRSRGCGLVHTSLYTHDGSPPPATDTRLRDPSTGNRRRSQGEKTLDERMEEAREVLERCRALWMMQRAGRVPPGTEVPSKAGMASLEHLVELLLRHLPPTEVEELLSDQVRSARSMVGLVQWRIGRLLRGIRRRRKMRVDDAGVRHAAWMAERAARWEAQYAGSENRRRAIAEARRVQEQHGTSQAVARARQADTAAAAVRWVTEEDFPTAVRDLEDGVDEAAQAREVKRLRAVARARQERQARALAGVSGGGPSAGP</sequence>
<evidence type="ECO:0000313" key="3">
    <source>
        <dbReference type="Proteomes" id="UP001501251"/>
    </source>
</evidence>
<name>A0ABP8BKI1_9ACTN</name>
<keyword evidence="3" id="KW-1185">Reference proteome</keyword>
<feature type="region of interest" description="Disordered" evidence="1">
    <location>
        <begin position="169"/>
        <end position="204"/>
    </location>
</feature>
<comment type="caution">
    <text evidence="2">The sequence shown here is derived from an EMBL/GenBank/DDBJ whole genome shotgun (WGS) entry which is preliminary data.</text>
</comment>
<gene>
    <name evidence="2" type="ORF">GCM10022252_75260</name>
</gene>
<dbReference type="EMBL" id="BAABAQ010000020">
    <property type="protein sequence ID" value="GAA4209158.1"/>
    <property type="molecule type" value="Genomic_DNA"/>
</dbReference>
<evidence type="ECO:0000313" key="2">
    <source>
        <dbReference type="EMBL" id="GAA4209158.1"/>
    </source>
</evidence>
<reference evidence="3" key="1">
    <citation type="journal article" date="2019" name="Int. J. Syst. Evol. Microbiol.">
        <title>The Global Catalogue of Microorganisms (GCM) 10K type strain sequencing project: providing services to taxonomists for standard genome sequencing and annotation.</title>
        <authorList>
            <consortium name="The Broad Institute Genomics Platform"/>
            <consortium name="The Broad Institute Genome Sequencing Center for Infectious Disease"/>
            <person name="Wu L."/>
            <person name="Ma J."/>
        </authorList>
    </citation>
    <scope>NUCLEOTIDE SEQUENCE [LARGE SCALE GENOMIC DNA]</scope>
    <source>
        <strain evidence="3">JCM 17388</strain>
    </source>
</reference>
<dbReference type="Proteomes" id="UP001501251">
    <property type="component" value="Unassembled WGS sequence"/>
</dbReference>
<dbReference type="RefSeq" id="WP_344923100.1">
    <property type="nucleotide sequence ID" value="NZ_BAABAQ010000020.1"/>
</dbReference>